<dbReference type="GeneID" id="54561942"/>
<gene>
    <name evidence="3" type="ORF">M409DRAFT_27670</name>
</gene>
<accession>A0A6A6C4U5</accession>
<sequence>MRFTVLSLAALACGTMAHSSEGSGSTTTTTTTITTAVTTTTTTVTLPCSSSSIVNASSIINATTPAQPPTSSTSSPIPSTSSVQSTGLTTADASVQCTAIISPPPASITETAMVPGTPGINSTRTMVVDGSYCTCGPRIAGMNITTIGNTAYTVCADLTKQTVGSSVVDATAPVASSTSQLSAAASLTGTPGTSAVNGTVVSPTSPTVSSYTGAAMKAGCTAQALALGAIGAAFAVL</sequence>
<organism evidence="3 4">
    <name type="scientific">Zasmidium cellare ATCC 36951</name>
    <dbReference type="NCBI Taxonomy" id="1080233"/>
    <lineage>
        <taxon>Eukaryota</taxon>
        <taxon>Fungi</taxon>
        <taxon>Dikarya</taxon>
        <taxon>Ascomycota</taxon>
        <taxon>Pezizomycotina</taxon>
        <taxon>Dothideomycetes</taxon>
        <taxon>Dothideomycetidae</taxon>
        <taxon>Mycosphaerellales</taxon>
        <taxon>Mycosphaerellaceae</taxon>
        <taxon>Zasmidium</taxon>
    </lineage>
</organism>
<feature type="region of interest" description="Disordered" evidence="1">
    <location>
        <begin position="64"/>
        <end position="85"/>
    </location>
</feature>
<protein>
    <submittedName>
        <fullName evidence="3">Uncharacterized protein</fullName>
    </submittedName>
</protein>
<keyword evidence="4" id="KW-1185">Reference proteome</keyword>
<dbReference type="AlphaFoldDB" id="A0A6A6C4U5"/>
<dbReference type="EMBL" id="ML993616">
    <property type="protein sequence ID" value="KAF2161943.1"/>
    <property type="molecule type" value="Genomic_DNA"/>
</dbReference>
<proteinExistence type="predicted"/>
<feature type="chain" id="PRO_5025458947" evidence="2">
    <location>
        <begin position="18"/>
        <end position="237"/>
    </location>
</feature>
<name>A0A6A6C4U5_ZASCE</name>
<evidence type="ECO:0000313" key="3">
    <source>
        <dbReference type="EMBL" id="KAF2161943.1"/>
    </source>
</evidence>
<evidence type="ECO:0000313" key="4">
    <source>
        <dbReference type="Proteomes" id="UP000799537"/>
    </source>
</evidence>
<dbReference type="Proteomes" id="UP000799537">
    <property type="component" value="Unassembled WGS sequence"/>
</dbReference>
<feature type="signal peptide" evidence="2">
    <location>
        <begin position="1"/>
        <end position="17"/>
    </location>
</feature>
<evidence type="ECO:0000256" key="2">
    <source>
        <dbReference type="SAM" id="SignalP"/>
    </source>
</evidence>
<reference evidence="3" key="1">
    <citation type="journal article" date="2020" name="Stud. Mycol.">
        <title>101 Dothideomycetes genomes: a test case for predicting lifestyles and emergence of pathogens.</title>
        <authorList>
            <person name="Haridas S."/>
            <person name="Albert R."/>
            <person name="Binder M."/>
            <person name="Bloem J."/>
            <person name="Labutti K."/>
            <person name="Salamov A."/>
            <person name="Andreopoulos B."/>
            <person name="Baker S."/>
            <person name="Barry K."/>
            <person name="Bills G."/>
            <person name="Bluhm B."/>
            <person name="Cannon C."/>
            <person name="Castanera R."/>
            <person name="Culley D."/>
            <person name="Daum C."/>
            <person name="Ezra D."/>
            <person name="Gonzalez J."/>
            <person name="Henrissat B."/>
            <person name="Kuo A."/>
            <person name="Liang C."/>
            <person name="Lipzen A."/>
            <person name="Lutzoni F."/>
            <person name="Magnuson J."/>
            <person name="Mondo S."/>
            <person name="Nolan M."/>
            <person name="Ohm R."/>
            <person name="Pangilinan J."/>
            <person name="Park H.-J."/>
            <person name="Ramirez L."/>
            <person name="Alfaro M."/>
            <person name="Sun H."/>
            <person name="Tritt A."/>
            <person name="Yoshinaga Y."/>
            <person name="Zwiers L.-H."/>
            <person name="Turgeon B."/>
            <person name="Goodwin S."/>
            <person name="Spatafora J."/>
            <person name="Crous P."/>
            <person name="Grigoriev I."/>
        </authorList>
    </citation>
    <scope>NUCLEOTIDE SEQUENCE</scope>
    <source>
        <strain evidence="3">ATCC 36951</strain>
    </source>
</reference>
<evidence type="ECO:0000256" key="1">
    <source>
        <dbReference type="SAM" id="MobiDB-lite"/>
    </source>
</evidence>
<dbReference type="RefSeq" id="XP_033662832.1">
    <property type="nucleotide sequence ID" value="XM_033808670.1"/>
</dbReference>
<keyword evidence="2" id="KW-0732">Signal</keyword>